<feature type="compositionally biased region" description="Basic and acidic residues" evidence="1">
    <location>
        <begin position="110"/>
        <end position="119"/>
    </location>
</feature>
<gene>
    <name evidence="2" type="ORF">BLNAU_4028</name>
</gene>
<evidence type="ECO:0000256" key="1">
    <source>
        <dbReference type="SAM" id="MobiDB-lite"/>
    </source>
</evidence>
<keyword evidence="3" id="KW-1185">Reference proteome</keyword>
<feature type="compositionally biased region" description="Basic and acidic residues" evidence="1">
    <location>
        <begin position="15"/>
        <end position="47"/>
    </location>
</feature>
<proteinExistence type="predicted"/>
<dbReference type="EMBL" id="JARBJD010000019">
    <property type="protein sequence ID" value="KAK2960941.1"/>
    <property type="molecule type" value="Genomic_DNA"/>
</dbReference>
<evidence type="ECO:0000313" key="3">
    <source>
        <dbReference type="Proteomes" id="UP001281761"/>
    </source>
</evidence>
<reference evidence="2 3" key="1">
    <citation type="journal article" date="2022" name="bioRxiv">
        <title>Genomics of Preaxostyla Flagellates Illuminates Evolutionary Transitions and the Path Towards Mitochondrial Loss.</title>
        <authorList>
            <person name="Novak L.V.F."/>
            <person name="Treitli S.C."/>
            <person name="Pyrih J."/>
            <person name="Halakuc P."/>
            <person name="Pipaliya S.V."/>
            <person name="Vacek V."/>
            <person name="Brzon O."/>
            <person name="Soukal P."/>
            <person name="Eme L."/>
            <person name="Dacks J.B."/>
            <person name="Karnkowska A."/>
            <person name="Elias M."/>
            <person name="Hampl V."/>
        </authorList>
    </citation>
    <scope>NUCLEOTIDE SEQUENCE [LARGE SCALE GENOMIC DNA]</scope>
    <source>
        <strain evidence="2">NAU3</strain>
        <tissue evidence="2">Gut</tissue>
    </source>
</reference>
<sequence length="119" mass="13286">MEQIIEKLVELKVETKEEAKTEEPIPAPVERKQETKQVQKGMAKAETDPYAETRISEGNKRTSSRSETKGDRPKEEENGTEGAMLREEAEIRVTQPPKTIPTEVSAPAHEVQKGEEGGE</sequence>
<protein>
    <submittedName>
        <fullName evidence="2">Uncharacterized protein</fullName>
    </submittedName>
</protein>
<feature type="region of interest" description="Disordered" evidence="1">
    <location>
        <begin position="15"/>
        <end position="119"/>
    </location>
</feature>
<feature type="compositionally biased region" description="Basic and acidic residues" evidence="1">
    <location>
        <begin position="54"/>
        <end position="77"/>
    </location>
</feature>
<dbReference type="Proteomes" id="UP001281761">
    <property type="component" value="Unassembled WGS sequence"/>
</dbReference>
<accession>A0ABQ9YAZ0</accession>
<name>A0ABQ9YAZ0_9EUKA</name>
<comment type="caution">
    <text evidence="2">The sequence shown here is derived from an EMBL/GenBank/DDBJ whole genome shotgun (WGS) entry which is preliminary data.</text>
</comment>
<organism evidence="2 3">
    <name type="scientific">Blattamonas nauphoetae</name>
    <dbReference type="NCBI Taxonomy" id="2049346"/>
    <lineage>
        <taxon>Eukaryota</taxon>
        <taxon>Metamonada</taxon>
        <taxon>Preaxostyla</taxon>
        <taxon>Oxymonadida</taxon>
        <taxon>Blattamonas</taxon>
    </lineage>
</organism>
<evidence type="ECO:0000313" key="2">
    <source>
        <dbReference type="EMBL" id="KAK2960941.1"/>
    </source>
</evidence>